<comment type="caution">
    <text evidence="2">The sequence shown here is derived from an EMBL/GenBank/DDBJ whole genome shotgun (WGS) entry which is preliminary data.</text>
</comment>
<evidence type="ECO:0000256" key="1">
    <source>
        <dbReference type="SAM" id="MobiDB-lite"/>
    </source>
</evidence>
<dbReference type="EMBL" id="LMWV01000049">
    <property type="protein sequence ID" value="KUN58324.1"/>
    <property type="molecule type" value="Genomic_DNA"/>
</dbReference>
<evidence type="ECO:0000313" key="3">
    <source>
        <dbReference type="Proteomes" id="UP000054375"/>
    </source>
</evidence>
<dbReference type="Proteomes" id="UP000054375">
    <property type="component" value="Unassembled WGS sequence"/>
</dbReference>
<dbReference type="AlphaFoldDB" id="A0A101RML9"/>
<reference evidence="2 3" key="1">
    <citation type="submission" date="2015-10" db="EMBL/GenBank/DDBJ databases">
        <title>Draft genome sequence of Streptomyces griseorubiginosus DSM 40469, type strain for the species Streptomyces griseorubiginosus.</title>
        <authorList>
            <person name="Ruckert C."/>
            <person name="Winkler A."/>
            <person name="Kalinowski J."/>
            <person name="Kampfer P."/>
            <person name="Glaeser S."/>
        </authorList>
    </citation>
    <scope>NUCLEOTIDE SEQUENCE [LARGE SCALE GENOMIC DNA]</scope>
    <source>
        <strain evidence="2 3">DSM 40469</strain>
    </source>
</reference>
<organism evidence="2 3">
    <name type="scientific">Streptomyces griseorubiginosus</name>
    <dbReference type="NCBI Taxonomy" id="67304"/>
    <lineage>
        <taxon>Bacteria</taxon>
        <taxon>Bacillati</taxon>
        <taxon>Actinomycetota</taxon>
        <taxon>Actinomycetes</taxon>
        <taxon>Kitasatosporales</taxon>
        <taxon>Streptomycetaceae</taxon>
        <taxon>Streptomyces</taxon>
    </lineage>
</organism>
<evidence type="ECO:0000313" key="2">
    <source>
        <dbReference type="EMBL" id="KUN58324.1"/>
    </source>
</evidence>
<gene>
    <name evidence="2" type="ORF">AQJ54_42410</name>
</gene>
<feature type="region of interest" description="Disordered" evidence="1">
    <location>
        <begin position="68"/>
        <end position="126"/>
    </location>
</feature>
<keyword evidence="3" id="KW-1185">Reference proteome</keyword>
<sequence>MRLVTPGGFTVTPMASYAKDPRCITMAEVLVPLLSRSRVVGVWHLPLSAGSVADLGGVGGPVVGGGSLPFDGDGDGEAEGAGEDGCGQLGGELEQGGRAGFGEPDAEVAEPFAHGPGTDRAAGLAARNEPGRVCTAEDGMAASDFDLLQGQLGDGL</sequence>
<feature type="compositionally biased region" description="Gly residues" evidence="1">
    <location>
        <begin position="83"/>
        <end position="100"/>
    </location>
</feature>
<feature type="compositionally biased region" description="Acidic residues" evidence="1">
    <location>
        <begin position="72"/>
        <end position="82"/>
    </location>
</feature>
<accession>A0A101RML9</accession>
<dbReference type="RefSeq" id="WP_062246918.1">
    <property type="nucleotide sequence ID" value="NZ_JBPJFL010000005.1"/>
</dbReference>
<protein>
    <submittedName>
        <fullName evidence="2">Uncharacterized protein</fullName>
    </submittedName>
</protein>
<name>A0A101RML9_9ACTN</name>
<proteinExistence type="predicted"/>